<comment type="caution">
    <text evidence="1">The sequence shown here is derived from an EMBL/GenBank/DDBJ whole genome shotgun (WGS) entry which is preliminary data.</text>
</comment>
<protein>
    <recommendedName>
        <fullName evidence="3">MSHA biogenesis protein MshI</fullName>
    </recommendedName>
</protein>
<name>A0YA31_9GAMM</name>
<dbReference type="OrthoDB" id="5296002at2"/>
<proteinExistence type="predicted"/>
<evidence type="ECO:0000313" key="2">
    <source>
        <dbReference type="Proteomes" id="UP000004931"/>
    </source>
</evidence>
<evidence type="ECO:0000313" key="1">
    <source>
        <dbReference type="EMBL" id="EAW32985.1"/>
    </source>
</evidence>
<dbReference type="AlphaFoldDB" id="A0YA31"/>
<dbReference type="STRING" id="247633.GP2143_17056"/>
<sequence length="324" mass="34707">MATTILSMAKGLFGAVLPGRNRARSGRVGLALGPDGLAVAMVGAAGEVSFCQFYEPSGDIGGLVKSVVKEHNWEHLPCSVVLHPAYYHLFLTESPVVNDAEMTSAVRWQVKELLDFPLSEAAIEHFLLPDDAYRGRKKMLYASALRKTALESLIEPFVDSGLDIDCVEIAELAVHNIISRLPVEGGGIAMVQLHDGEGFINLVEDGSLYLTRRLDIGLERFRPGGDNTEFLDALFLEIQRSLDFYEGQLGKGIINRLFYSPGIADTAAIGDFLSSQLGLNVSPLNVVDLNICTATSSEHLSHSTAAIGAALGPYASEGVSSAAS</sequence>
<dbReference type="EMBL" id="AAVT01000001">
    <property type="protein sequence ID" value="EAW32985.1"/>
    <property type="molecule type" value="Genomic_DNA"/>
</dbReference>
<dbReference type="Gene3D" id="3.30.420.40">
    <property type="match status" value="1"/>
</dbReference>
<keyword evidence="2" id="KW-1185">Reference proteome</keyword>
<gene>
    <name evidence="1" type="ORF">GP2143_17056</name>
</gene>
<evidence type="ECO:0008006" key="3">
    <source>
        <dbReference type="Google" id="ProtNLM"/>
    </source>
</evidence>
<dbReference type="eggNOG" id="COG4972">
    <property type="taxonomic scope" value="Bacteria"/>
</dbReference>
<reference evidence="1 2" key="1">
    <citation type="journal article" date="2010" name="J. Bacteriol.">
        <title>Genome sequence of the oligotrophic marine Gammaproteobacterium HTCC2143, isolated from the Oregon Coast.</title>
        <authorList>
            <person name="Oh H.M."/>
            <person name="Kang I."/>
            <person name="Ferriera S."/>
            <person name="Giovannoni S.J."/>
            <person name="Cho J.C."/>
        </authorList>
    </citation>
    <scope>NUCLEOTIDE SEQUENCE [LARGE SCALE GENOMIC DNA]</scope>
    <source>
        <strain evidence="1 2">HTCC2143</strain>
    </source>
</reference>
<dbReference type="Proteomes" id="UP000004931">
    <property type="component" value="Unassembled WGS sequence"/>
</dbReference>
<organism evidence="1 2">
    <name type="scientific">marine gamma proteobacterium HTCC2143</name>
    <dbReference type="NCBI Taxonomy" id="247633"/>
    <lineage>
        <taxon>Bacteria</taxon>
        <taxon>Pseudomonadati</taxon>
        <taxon>Pseudomonadota</taxon>
        <taxon>Gammaproteobacteria</taxon>
        <taxon>Cellvibrionales</taxon>
        <taxon>Spongiibacteraceae</taxon>
        <taxon>BD1-7 clade</taxon>
    </lineage>
</organism>
<accession>A0YA31</accession>